<dbReference type="OrthoDB" id="4152607at2759"/>
<reference evidence="1 2" key="1">
    <citation type="submission" date="2018-06" db="EMBL/GenBank/DDBJ databases">
        <title>Fusarium incarnatum-equiseti species complex species 28.</title>
        <authorList>
            <person name="Gardiner D.M."/>
        </authorList>
    </citation>
    <scope>NUCLEOTIDE SEQUENCE [LARGE SCALE GENOMIC DNA]</scope>
    <source>
        <strain evidence="1 2">FIESC_28</strain>
    </source>
</reference>
<dbReference type="GeneID" id="42000577"/>
<gene>
    <name evidence="1" type="ORF">FIESC28_11154</name>
</gene>
<dbReference type="Proteomes" id="UP000253153">
    <property type="component" value="Unassembled WGS sequence"/>
</dbReference>
<comment type="caution">
    <text evidence="1">The sequence shown here is derived from an EMBL/GenBank/DDBJ whole genome shotgun (WGS) entry which is preliminary data.</text>
</comment>
<evidence type="ECO:0000313" key="2">
    <source>
        <dbReference type="Proteomes" id="UP000253153"/>
    </source>
</evidence>
<proteinExistence type="predicted"/>
<organism evidence="1 2">
    <name type="scientific">Fusarium coffeatum</name>
    <dbReference type="NCBI Taxonomy" id="231269"/>
    <lineage>
        <taxon>Eukaryota</taxon>
        <taxon>Fungi</taxon>
        <taxon>Dikarya</taxon>
        <taxon>Ascomycota</taxon>
        <taxon>Pezizomycotina</taxon>
        <taxon>Sordariomycetes</taxon>
        <taxon>Hypocreomycetidae</taxon>
        <taxon>Hypocreales</taxon>
        <taxon>Nectriaceae</taxon>
        <taxon>Fusarium</taxon>
        <taxon>Fusarium incarnatum-equiseti species complex</taxon>
    </lineage>
</organism>
<dbReference type="EMBL" id="QKXC01000361">
    <property type="protein sequence ID" value="RBR06139.1"/>
    <property type="molecule type" value="Genomic_DNA"/>
</dbReference>
<keyword evidence="2" id="KW-1185">Reference proteome</keyword>
<dbReference type="AlphaFoldDB" id="A0A366QMJ0"/>
<evidence type="ECO:0000313" key="1">
    <source>
        <dbReference type="EMBL" id="RBR06139.1"/>
    </source>
</evidence>
<accession>A0A366QMJ0</accession>
<sequence length="382" mass="43783">MLDTRKLPKQTFLRDIDAINCYYGYNSDLDYLSRIVLSPGDFYFGEYLTQSTLDIEGHACQVSMQQLIDTGLFELCTFSEWRKWAKAVLAIRRDAFITEETDHEQVRLAISMGVVNMEPRFAFPFAAMLLSLHARDTKHESIRATFHAMFTEEELNAVDIIYDADIYETNIRMKEVVQFKRLVEAIREKKSADSVEQISETFQRLSIPEELLGAAQKIWNGYFAHALHEEKWTGLQRWRIDKFFGELTSAFRSVYEILLDPDRPMTYDGEGSDLASPEVTRQRGSMCMMVSAVYCVEHTIAEIPPEVAALFPAFFADCAKIDKLRKQLWLIAECRNTPVPGEGPTSNRDELRMKHKEELVTLLFAALDNDASAPQVTDRTPA</sequence>
<name>A0A366QMJ0_9HYPO</name>
<protein>
    <submittedName>
        <fullName evidence="1">Uncharacterized protein</fullName>
    </submittedName>
</protein>
<dbReference type="RefSeq" id="XP_031010637.1">
    <property type="nucleotide sequence ID" value="XM_031165281.1"/>
</dbReference>